<dbReference type="ProteomicsDB" id="326921"/>
<dbReference type="MGI" id="MGI:5753770">
    <property type="gene designation" value="Gm45194"/>
</dbReference>
<dbReference type="VEuPathDB" id="HostDB:ENSMUSG00000109156"/>
<keyword evidence="6" id="KW-1185">Reference proteome</keyword>
<dbReference type="Pfam" id="PF00536">
    <property type="entry name" value="SAM_1"/>
    <property type="match status" value="1"/>
</dbReference>
<dbReference type="PANTHER" id="PTHR12844:SF17">
    <property type="entry name" value="CONNECTOR ENHANCER OF KINASE SUPPRESSOR OF RAS 3"/>
    <property type="match status" value="1"/>
</dbReference>
<dbReference type="PROSITE" id="PS50003">
    <property type="entry name" value="PH_DOMAIN"/>
    <property type="match status" value="1"/>
</dbReference>
<dbReference type="InterPro" id="IPR011993">
    <property type="entry name" value="PH-like_dom_sf"/>
</dbReference>
<feature type="compositionally biased region" description="Basic and acidic residues" evidence="1">
    <location>
        <begin position="127"/>
        <end position="144"/>
    </location>
</feature>
<reference evidence="4 6" key="2">
    <citation type="journal article" date="2011" name="PLoS Biol.">
        <title>Modernizing reference genome assemblies.</title>
        <authorList>
            <person name="Church D.M."/>
            <person name="Schneider V.A."/>
            <person name="Graves T."/>
            <person name="Auger K."/>
            <person name="Cunningham F."/>
            <person name="Bouk N."/>
            <person name="Chen H.C."/>
            <person name="Agarwala R."/>
            <person name="McLaren W.M."/>
            <person name="Ritchie G.R."/>
            <person name="Albracht D."/>
            <person name="Kremitzki M."/>
            <person name="Rock S."/>
            <person name="Kotkiewicz H."/>
            <person name="Kremitzki C."/>
            <person name="Wollam A."/>
            <person name="Trani L."/>
            <person name="Fulton L."/>
            <person name="Fulton R."/>
            <person name="Matthews L."/>
            <person name="Whitehead S."/>
            <person name="Chow W."/>
            <person name="Torrance J."/>
            <person name="Dunn M."/>
            <person name="Harden G."/>
            <person name="Threadgold G."/>
            <person name="Wood J."/>
            <person name="Collins J."/>
            <person name="Heath P."/>
            <person name="Griffiths G."/>
            <person name="Pelan S."/>
            <person name="Grafham D."/>
            <person name="Eichler E.E."/>
            <person name="Weinstock G."/>
            <person name="Mardis E.R."/>
            <person name="Wilson R.K."/>
            <person name="Howe K."/>
            <person name="Flicek P."/>
            <person name="Hubbard T."/>
        </authorList>
    </citation>
    <scope>NUCLEOTIDE SEQUENCE [LARGE SCALE GENOMIC DNA]</scope>
    <source>
        <strain evidence="4 6">C57BL/6J</strain>
    </source>
</reference>
<reference evidence="4" key="3">
    <citation type="submission" date="2025-08" db="UniProtKB">
        <authorList>
            <consortium name="Ensembl"/>
        </authorList>
    </citation>
    <scope>IDENTIFICATION</scope>
    <source>
        <strain evidence="4">C57BL/6J</strain>
    </source>
</reference>
<dbReference type="SMR" id="A0A140LJG2"/>
<evidence type="ECO:0000259" key="3">
    <source>
        <dbReference type="PROSITE" id="PS50105"/>
    </source>
</evidence>
<feature type="compositionally biased region" description="Polar residues" evidence="1">
    <location>
        <begin position="579"/>
        <end position="590"/>
    </location>
</feature>
<dbReference type="AlphaFoldDB" id="A0A140LJG2"/>
<dbReference type="Ensembl" id="ENSMUST00000207962.3">
    <property type="protein sequence ID" value="ENSMUSP00000147202.3"/>
    <property type="gene ID" value="ENSMUSG00000109156.3"/>
</dbReference>
<dbReference type="SUPFAM" id="SSF50729">
    <property type="entry name" value="PH domain-like"/>
    <property type="match status" value="1"/>
</dbReference>
<reference evidence="4 6" key="1">
    <citation type="journal article" date="2009" name="PLoS Biol.">
        <title>Lineage-specific biology revealed by a finished genome assembly of the mouse.</title>
        <authorList>
            <consortium name="Mouse Genome Sequencing Consortium"/>
            <person name="Church D.M."/>
            <person name="Goodstadt L."/>
            <person name="Hillier L.W."/>
            <person name="Zody M.C."/>
            <person name="Goldstein S."/>
            <person name="She X."/>
            <person name="Bult C.J."/>
            <person name="Agarwala R."/>
            <person name="Cherry J.L."/>
            <person name="DiCuccio M."/>
            <person name="Hlavina W."/>
            <person name="Kapustin Y."/>
            <person name="Meric P."/>
            <person name="Maglott D."/>
            <person name="Birtle Z."/>
            <person name="Marques A.C."/>
            <person name="Graves T."/>
            <person name="Zhou S."/>
            <person name="Teague B."/>
            <person name="Potamousis K."/>
            <person name="Churas C."/>
            <person name="Place M."/>
            <person name="Herschleb J."/>
            <person name="Runnheim R."/>
            <person name="Forrest D."/>
            <person name="Amos-Landgraf J."/>
            <person name="Schwartz D.C."/>
            <person name="Cheng Z."/>
            <person name="Lindblad-Toh K."/>
            <person name="Eichler E.E."/>
            <person name="Ponting C.P."/>
        </authorList>
    </citation>
    <scope>NUCLEOTIDE SEQUENCE [LARGE SCALE GENOMIC DNA]</scope>
    <source>
        <strain evidence="4 6">C57BL/6J</strain>
    </source>
</reference>
<sequence>MAQLFRYFQGDPVMTSSPTEVRMWVEDLDYSFLSYGEIFESAEINGERLLNITRKQLIDLGIVRTDHQDILLQAVARIRKKGKAEEQAMRREDQSDLTHENESDIIDMCKGVTKMCHYIISLPPDLPKPERQIPRPAHREDRSPRVQVLSDNYGGGSRAEGGSLAVPMKEITRRSSEVPVWRSAEAPTWGPEGGRPARFERGYAANPAKDFAVRPEQGLTVIPARGRSLSPARGYTDRYGRERAVSLARGYTERQASPRTLSPFSTHAVSSAQKITLQAARRPPMRHEEEFLVGAAMGLTVKPAEGYDNETSQSARLYTQNIYDDDNDDEDDDDDVDENESSLIMNFINCFMKAKAQNWIDCSWFRRLLPTFFSEEDRHSWPKNRFCAIACTELGHGKCEGWLWHKRPSRGISLFSWKKYWFILKHSTLYWFSHLNDTKADGFIYLPEFRIDLAPHCRRDHAFQATHARIKDFYFAGTCLDEMNYWVCQTIKLAFGSSFGDTAANAEYRLASTSVYAKCLVALKRNFPVIWCDYCQEATTIVSVNPNFQYRRTQNISDEFIYFRPINAENRERDRKQKQQNLTLVTQQPTPEEYSRPGTPGNLWMESPENAESPGSDDMEVARSMYPFRERSIFRRSWAELLEAPLNSEGLHIIQTEHIHNEENRDMGCNKLTLQEENQVIPLPKDQHFQALQGPFPLLPERPKLQRQRSRSLPRNSEVGGQYLNTPEFKGSAEETPFFPRDHNLLTEENIKERHSMEGAWQRVIPSHSGEHFPIMPRFDNSSIQGNFGIPEDNSARPRGNMRIQSNVNTIPMVNVGIPIDNPQVLKGNTGVPRGSGFGVYMGNSGRPSGHVVSSPLIELSKIGEHQL</sequence>
<dbReference type="AGR" id="MGI:5753770"/>
<evidence type="ECO:0000259" key="2">
    <source>
        <dbReference type="PROSITE" id="PS50003"/>
    </source>
</evidence>
<feature type="domain" description="SAM" evidence="3">
    <location>
        <begin position="16"/>
        <end position="81"/>
    </location>
</feature>
<feature type="region of interest" description="Disordered" evidence="1">
    <location>
        <begin position="706"/>
        <end position="739"/>
    </location>
</feature>
<dbReference type="PANTHER" id="PTHR12844">
    <property type="entry name" value="CONNECTOR ENCHANCER OF KINASE SUPPRESSOR OF RAS"/>
    <property type="match status" value="1"/>
</dbReference>
<reference evidence="4" key="4">
    <citation type="submission" date="2025-09" db="UniProtKB">
        <authorList>
            <consortium name="Ensembl"/>
        </authorList>
    </citation>
    <scope>IDENTIFICATION</scope>
    <source>
        <strain evidence="4">C57BL/6J</strain>
    </source>
</reference>
<dbReference type="SMART" id="SM00233">
    <property type="entry name" value="PH"/>
    <property type="match status" value="1"/>
</dbReference>
<feature type="region of interest" description="Disordered" evidence="1">
    <location>
        <begin position="572"/>
        <end position="619"/>
    </location>
</feature>
<gene>
    <name evidence="4 5" type="primary">Gm45194</name>
</gene>
<dbReference type="Proteomes" id="UP000000589">
    <property type="component" value="Chromosome X"/>
</dbReference>
<dbReference type="InterPro" id="IPR001849">
    <property type="entry name" value="PH_domain"/>
</dbReference>
<evidence type="ECO:0000313" key="5">
    <source>
        <dbReference type="MGI" id="MGI:5753770"/>
    </source>
</evidence>
<dbReference type="InterPro" id="IPR051566">
    <property type="entry name" value="CNKSR"/>
</dbReference>
<feature type="domain" description="PH" evidence="2">
    <location>
        <begin position="396"/>
        <end position="495"/>
    </location>
</feature>
<dbReference type="Pfam" id="PF00169">
    <property type="entry name" value="PH"/>
    <property type="match status" value="1"/>
</dbReference>
<accession>A0A140LJG2</accession>
<dbReference type="SUPFAM" id="SSF47769">
    <property type="entry name" value="SAM/Pointed domain"/>
    <property type="match status" value="1"/>
</dbReference>
<evidence type="ECO:0007829" key="7">
    <source>
        <dbReference type="ProteomicsDB" id="A0A140LJG2"/>
    </source>
</evidence>
<dbReference type="Gene3D" id="1.10.150.50">
    <property type="entry name" value="Transcription Factor, Ets-1"/>
    <property type="match status" value="1"/>
</dbReference>
<dbReference type="RNAct" id="A0A140LJG2">
    <property type="molecule type" value="protein"/>
</dbReference>
<dbReference type="InterPro" id="IPR001660">
    <property type="entry name" value="SAM"/>
</dbReference>
<proteinExistence type="evidence at protein level"/>
<protein>
    <submittedName>
        <fullName evidence="4">Predicted gene 45194</fullName>
    </submittedName>
</protein>
<dbReference type="ExpressionAtlas" id="A0A140LJG2">
    <property type="expression patterns" value="baseline and differential"/>
</dbReference>
<evidence type="ECO:0000313" key="4">
    <source>
        <dbReference type="Ensembl" id="ENSMUSP00000147202.3"/>
    </source>
</evidence>
<dbReference type="InterPro" id="IPR013761">
    <property type="entry name" value="SAM/pointed_sf"/>
</dbReference>
<dbReference type="Bgee" id="ENSMUSG00000109156">
    <property type="expression patterns" value="Expressed in spermatid and 23 other cell types or tissues"/>
</dbReference>
<dbReference type="PROSITE" id="PS50105">
    <property type="entry name" value="SAM_DOMAIN"/>
    <property type="match status" value="1"/>
</dbReference>
<evidence type="ECO:0000256" key="1">
    <source>
        <dbReference type="SAM" id="MobiDB-lite"/>
    </source>
</evidence>
<evidence type="ECO:0000313" key="6">
    <source>
        <dbReference type="Proteomes" id="UP000000589"/>
    </source>
</evidence>
<name>A0A140LJG2_MOUSE</name>
<feature type="region of interest" description="Disordered" evidence="1">
    <location>
        <begin position="127"/>
        <end position="162"/>
    </location>
</feature>
<dbReference type="SMART" id="SM00454">
    <property type="entry name" value="SAM"/>
    <property type="match status" value="1"/>
</dbReference>
<dbReference type="Gene3D" id="2.30.29.30">
    <property type="entry name" value="Pleckstrin-homology domain (PH domain)/Phosphotyrosine-binding domain (PTB)"/>
    <property type="match status" value="1"/>
</dbReference>
<keyword evidence="7" id="KW-1267">Proteomics identification</keyword>
<organism evidence="4 6">
    <name type="scientific">Mus musculus</name>
    <name type="common">Mouse</name>
    <dbReference type="NCBI Taxonomy" id="10090"/>
    <lineage>
        <taxon>Eukaryota</taxon>
        <taxon>Metazoa</taxon>
        <taxon>Chordata</taxon>
        <taxon>Craniata</taxon>
        <taxon>Vertebrata</taxon>
        <taxon>Euteleostomi</taxon>
        <taxon>Mammalia</taxon>
        <taxon>Eutheria</taxon>
        <taxon>Euarchontoglires</taxon>
        <taxon>Glires</taxon>
        <taxon>Rodentia</taxon>
        <taxon>Myomorpha</taxon>
        <taxon>Muroidea</taxon>
        <taxon>Muridae</taxon>
        <taxon>Murinae</taxon>
        <taxon>Mus</taxon>
        <taxon>Mus</taxon>
    </lineage>
</organism>